<reference evidence="2 3" key="1">
    <citation type="submission" date="2011-04" db="EMBL/GenBank/DDBJ databases">
        <title>The Genome Sequence of Dysgonomonas gadei ATCC BAA-286.</title>
        <authorList>
            <consortium name="The Broad Institute Genome Sequencing Platform"/>
            <person name="Earl A."/>
            <person name="Ward D."/>
            <person name="Feldgarden M."/>
            <person name="Gevers D."/>
            <person name="Pudlo N."/>
            <person name="Martens E."/>
            <person name="Allen-Vercoe E."/>
            <person name="Young S.K."/>
            <person name="Zeng Q."/>
            <person name="Gargeya S."/>
            <person name="Fitzgerald M."/>
            <person name="Haas B."/>
            <person name="Abouelleil A."/>
            <person name="Alvarado L."/>
            <person name="Arachchi H.M."/>
            <person name="Berlin A."/>
            <person name="Brown A."/>
            <person name="Chapman S.B."/>
            <person name="Chen Z."/>
            <person name="Dunbar C."/>
            <person name="Freedman E."/>
            <person name="Gearin G."/>
            <person name="Gellesch M."/>
            <person name="Goldberg J."/>
            <person name="Griggs A."/>
            <person name="Gujja S."/>
            <person name="Heiman D."/>
            <person name="Howarth C."/>
            <person name="Larson L."/>
            <person name="Lui A."/>
            <person name="MacDonald P.J.P."/>
            <person name="Mehta T."/>
            <person name="Montmayeur A."/>
            <person name="Murphy C."/>
            <person name="Neiman D."/>
            <person name="Pearson M."/>
            <person name="Priest M."/>
            <person name="Roberts A."/>
            <person name="Saif S."/>
            <person name="Shea T."/>
            <person name="Shenoy N."/>
            <person name="Sisk P."/>
            <person name="Stolte C."/>
            <person name="Sykes S."/>
            <person name="Yandava C."/>
            <person name="Wortman J."/>
            <person name="Nusbaum C."/>
            <person name="Birren B."/>
        </authorList>
    </citation>
    <scope>NUCLEOTIDE SEQUENCE [LARGE SCALE GENOMIC DNA]</scope>
    <source>
        <strain evidence="2 3">ATCC BAA-286</strain>
    </source>
</reference>
<dbReference type="OrthoDB" id="1266243at2"/>
<comment type="caution">
    <text evidence="2">The sequence shown here is derived from an EMBL/GenBank/DDBJ whole genome shotgun (WGS) entry which is preliminary data.</text>
</comment>
<evidence type="ECO:0000313" key="2">
    <source>
        <dbReference type="EMBL" id="EGK02589.1"/>
    </source>
</evidence>
<name>F5IVD9_9BACT</name>
<dbReference type="eggNOG" id="ENOG50342SZ">
    <property type="taxonomic scope" value="Bacteria"/>
</dbReference>
<keyword evidence="1" id="KW-0472">Membrane</keyword>
<organism evidence="2 3">
    <name type="scientific">Dysgonomonas gadei ATCC BAA-286</name>
    <dbReference type="NCBI Taxonomy" id="742766"/>
    <lineage>
        <taxon>Bacteria</taxon>
        <taxon>Pseudomonadati</taxon>
        <taxon>Bacteroidota</taxon>
        <taxon>Bacteroidia</taxon>
        <taxon>Bacteroidales</taxon>
        <taxon>Dysgonomonadaceae</taxon>
        <taxon>Dysgonomonas</taxon>
    </lineage>
</organism>
<proteinExistence type="predicted"/>
<dbReference type="HOGENOM" id="CLU_1233439_0_0_10"/>
<keyword evidence="1" id="KW-0812">Transmembrane</keyword>
<keyword evidence="1" id="KW-1133">Transmembrane helix</keyword>
<keyword evidence="3" id="KW-1185">Reference proteome</keyword>
<feature type="transmembrane region" description="Helical" evidence="1">
    <location>
        <begin position="7"/>
        <end position="31"/>
    </location>
</feature>
<dbReference type="RefSeq" id="WP_006798354.1">
    <property type="nucleotide sequence ID" value="NZ_GL891980.1"/>
</dbReference>
<evidence type="ECO:0000256" key="1">
    <source>
        <dbReference type="SAM" id="Phobius"/>
    </source>
</evidence>
<dbReference type="EMBL" id="ADLV01000015">
    <property type="protein sequence ID" value="EGK02589.1"/>
    <property type="molecule type" value="Genomic_DNA"/>
</dbReference>
<dbReference type="AlphaFoldDB" id="F5IVD9"/>
<feature type="transmembrane region" description="Helical" evidence="1">
    <location>
        <begin position="51"/>
        <end position="71"/>
    </location>
</feature>
<accession>F5IVD9</accession>
<sequence>MNNGLKYILIGVMFFLIILSVIALIEIHVLNSKIYNFSFSPKSVSNYLSTYSEYKTLFIFTVTIITAYFGLERLNEATNTNILKIKQDRFQEWQSSIEHRLIYADTDNHQIRKVFAHKRLRFFNDLYKVDFTIKDINQLTQLFGHFKDITSFIESQNDTYVKQGGIYPTHKYAYSYDAFRYLFLGCLSEHYIKIDEDLADLFLNELPKDRMINSQLYESVISRR</sequence>
<protein>
    <submittedName>
        <fullName evidence="2">Uncharacterized protein</fullName>
    </submittedName>
</protein>
<evidence type="ECO:0000313" key="3">
    <source>
        <dbReference type="Proteomes" id="UP000004913"/>
    </source>
</evidence>
<gene>
    <name evidence="2" type="ORF">HMPREF9455_00839</name>
</gene>
<dbReference type="Proteomes" id="UP000004913">
    <property type="component" value="Unassembled WGS sequence"/>
</dbReference>
<dbReference type="STRING" id="742766.HMPREF9455_00839"/>